<dbReference type="Proteomes" id="UP000324897">
    <property type="component" value="Unassembled WGS sequence"/>
</dbReference>
<dbReference type="AlphaFoldDB" id="A0A5J9UDK9"/>
<feature type="non-terminal residue" evidence="1">
    <location>
        <position position="1"/>
    </location>
</feature>
<reference evidence="1 2" key="1">
    <citation type="journal article" date="2019" name="Sci. Rep.">
        <title>A high-quality genome of Eragrostis curvula grass provides insights into Poaceae evolution and supports new strategies to enhance forage quality.</title>
        <authorList>
            <person name="Carballo J."/>
            <person name="Santos B.A.C.M."/>
            <person name="Zappacosta D."/>
            <person name="Garbus I."/>
            <person name="Selva J.P."/>
            <person name="Gallo C.A."/>
            <person name="Diaz A."/>
            <person name="Albertini E."/>
            <person name="Caccamo M."/>
            <person name="Echenique V."/>
        </authorList>
    </citation>
    <scope>NUCLEOTIDE SEQUENCE [LARGE SCALE GENOMIC DNA]</scope>
    <source>
        <strain evidence="2">cv. Victoria</strain>
        <tissue evidence="1">Leaf</tissue>
    </source>
</reference>
<dbReference type="InterPro" id="IPR007750">
    <property type="entry name" value="DUF674"/>
</dbReference>
<name>A0A5J9UDK9_9POAL</name>
<dbReference type="Pfam" id="PF05056">
    <property type="entry name" value="DUF674"/>
    <property type="match status" value="2"/>
</dbReference>
<keyword evidence="2" id="KW-1185">Reference proteome</keyword>
<accession>A0A5J9UDK9</accession>
<proteinExistence type="predicted"/>
<organism evidence="1 2">
    <name type="scientific">Eragrostis curvula</name>
    <name type="common">weeping love grass</name>
    <dbReference type="NCBI Taxonomy" id="38414"/>
    <lineage>
        <taxon>Eukaryota</taxon>
        <taxon>Viridiplantae</taxon>
        <taxon>Streptophyta</taxon>
        <taxon>Embryophyta</taxon>
        <taxon>Tracheophyta</taxon>
        <taxon>Spermatophyta</taxon>
        <taxon>Magnoliopsida</taxon>
        <taxon>Liliopsida</taxon>
        <taxon>Poales</taxon>
        <taxon>Poaceae</taxon>
        <taxon>PACMAD clade</taxon>
        <taxon>Chloridoideae</taxon>
        <taxon>Eragrostideae</taxon>
        <taxon>Eragrostidinae</taxon>
        <taxon>Eragrostis</taxon>
    </lineage>
</organism>
<evidence type="ECO:0000313" key="1">
    <source>
        <dbReference type="EMBL" id="TVU21795.1"/>
    </source>
</evidence>
<sequence length="256" mass="27089">MTNTSAATTPSAAPPSMKLLIDTASQRVLFAEAGKDVVDFIFGLLAMPLGAVDRLLAGDGALGSIANVYASVEKMDAEHLQSTQARDLLLVDLPAPAPAPEQSSRSCTCAAAQAQVTSPTSPMFALPSAPRYQPQFTNFTFSRADDPNHALPMFLYRCATCLSSPYLQGGGRGLVQGVSTYTVMDDLTVTPASSVSSVTMLKKLGFKDLDKVEERTVSIGRNEALGILKGALHSKTVLTDALLAKEELKKRAHISS</sequence>
<dbReference type="PANTHER" id="PTHR33103">
    <property type="entry name" value="OS01G0153900 PROTEIN"/>
    <property type="match status" value="1"/>
</dbReference>
<protein>
    <recommendedName>
        <fullName evidence="3">DUF674 domain-containing protein</fullName>
    </recommendedName>
</protein>
<dbReference type="Gramene" id="TVU21795">
    <property type="protein sequence ID" value="TVU21795"/>
    <property type="gene ID" value="EJB05_31458"/>
</dbReference>
<evidence type="ECO:0008006" key="3">
    <source>
        <dbReference type="Google" id="ProtNLM"/>
    </source>
</evidence>
<comment type="caution">
    <text evidence="1">The sequence shown here is derived from an EMBL/GenBank/DDBJ whole genome shotgun (WGS) entry which is preliminary data.</text>
</comment>
<dbReference type="PANTHER" id="PTHR33103:SF40">
    <property type="entry name" value="OS01G0153600 PROTEIN"/>
    <property type="match status" value="1"/>
</dbReference>
<gene>
    <name evidence="1" type="ORF">EJB05_31458</name>
</gene>
<dbReference type="EMBL" id="RWGY01000026">
    <property type="protein sequence ID" value="TVU21795.1"/>
    <property type="molecule type" value="Genomic_DNA"/>
</dbReference>
<evidence type="ECO:0000313" key="2">
    <source>
        <dbReference type="Proteomes" id="UP000324897"/>
    </source>
</evidence>
<dbReference type="OrthoDB" id="2014278at2759"/>